<comment type="caution">
    <text evidence="4">The sequence shown here is derived from an EMBL/GenBank/DDBJ whole genome shotgun (WGS) entry which is preliminary data.</text>
</comment>
<protein>
    <submittedName>
        <fullName evidence="4">Pyrimidine-specific ribonucleoside hydrolase RihA</fullName>
        <ecNumber evidence="4">3.2.-.-</ecNumber>
    </submittedName>
</protein>
<organism evidence="4 5">
    <name type="scientific">Candidatus Scalindua rubra</name>
    <dbReference type="NCBI Taxonomy" id="1872076"/>
    <lineage>
        <taxon>Bacteria</taxon>
        <taxon>Pseudomonadati</taxon>
        <taxon>Planctomycetota</taxon>
        <taxon>Candidatus Brocadiia</taxon>
        <taxon>Candidatus Brocadiales</taxon>
        <taxon>Candidatus Scalinduaceae</taxon>
        <taxon>Candidatus Scalindua</taxon>
    </lineage>
</organism>
<dbReference type="Pfam" id="PF01156">
    <property type="entry name" value="IU_nuc_hydro"/>
    <property type="match status" value="1"/>
</dbReference>
<gene>
    <name evidence="4" type="primary">rihA</name>
    <name evidence="4" type="ORF">SCARUB_01531</name>
</gene>
<dbReference type="GO" id="GO:0006152">
    <property type="term" value="P:purine nucleoside catabolic process"/>
    <property type="evidence" value="ECO:0007669"/>
    <property type="project" value="TreeGrafter"/>
</dbReference>
<proteinExistence type="predicted"/>
<dbReference type="InterPro" id="IPR036452">
    <property type="entry name" value="Ribo_hydro-like"/>
</dbReference>
<dbReference type="PROSITE" id="PS01247">
    <property type="entry name" value="IUNH"/>
    <property type="match status" value="1"/>
</dbReference>
<dbReference type="GO" id="GO:0045437">
    <property type="term" value="F:uridine nucleosidase activity"/>
    <property type="evidence" value="ECO:0007669"/>
    <property type="project" value="UniProtKB-ARBA"/>
</dbReference>
<dbReference type="GO" id="GO:0008477">
    <property type="term" value="F:purine nucleosidase activity"/>
    <property type="evidence" value="ECO:0007669"/>
    <property type="project" value="TreeGrafter"/>
</dbReference>
<dbReference type="EC" id="3.2.-.-" evidence="4"/>
<dbReference type="PATRIC" id="fig|1872076.5.peg.1792"/>
<dbReference type="InterPro" id="IPR023186">
    <property type="entry name" value="IUNH"/>
</dbReference>
<dbReference type="EMBL" id="MAYW01000031">
    <property type="protein sequence ID" value="ODS33351.1"/>
    <property type="molecule type" value="Genomic_DNA"/>
</dbReference>
<dbReference type="PANTHER" id="PTHR12304">
    <property type="entry name" value="INOSINE-URIDINE PREFERRING NUCLEOSIDE HYDROLASE"/>
    <property type="match status" value="1"/>
</dbReference>
<dbReference type="Gene3D" id="3.90.245.10">
    <property type="entry name" value="Ribonucleoside hydrolase-like"/>
    <property type="match status" value="1"/>
</dbReference>
<dbReference type="InterPro" id="IPR015910">
    <property type="entry name" value="I/U_nuclsd_hydro_CS"/>
</dbReference>
<sequence>MRHFLIDTDTASDDAVALVMALKYPDVQVEGITVVSGNVHVDQAVQNALYTVELCDKQIPVYRGAEKPILRPLETAEYAHGKDGMGDIGLPFSGRVPTEGHGVTVIIETIHRFSGEITLVTLGPLTNIALALLQDPSIAGKVKECVIMGGIGQGYGNVTPVAEYNIWVDPEAARIVFESAIPMKMVGWDASHLYATFNPQEAEKLRNIGTPLAEFCVDIQKVLNEFCVEEMNLYGFDLPDPLAMAVALDPAVATRTKPLFVAIETDSELCRGQTVVDHLMVTKHEPNVEVVLEVSRERFLSILYDAVR</sequence>
<keyword evidence="2 4" id="KW-0326">Glycosidase</keyword>
<dbReference type="CDD" id="cd02649">
    <property type="entry name" value="nuc_hydro_CeIAG"/>
    <property type="match status" value="1"/>
</dbReference>
<accession>A0A1E3XCI9</accession>
<dbReference type="PANTHER" id="PTHR12304:SF4">
    <property type="entry name" value="URIDINE NUCLEOSIDASE"/>
    <property type="match status" value="1"/>
</dbReference>
<dbReference type="InterPro" id="IPR001910">
    <property type="entry name" value="Inosine/uridine_hydrolase_dom"/>
</dbReference>
<reference evidence="4 5" key="1">
    <citation type="submission" date="2016-07" db="EMBL/GenBank/DDBJ databases">
        <title>Draft genome of Scalindua rubra, obtained from a brine-seawater interface in the Red Sea, sheds light on salt adaptation in anammox bacteria.</title>
        <authorList>
            <person name="Speth D.R."/>
            <person name="Lagkouvardos I."/>
            <person name="Wang Y."/>
            <person name="Qian P.-Y."/>
            <person name="Dutilh B.E."/>
            <person name="Jetten M.S."/>
        </authorList>
    </citation>
    <scope>NUCLEOTIDE SEQUENCE [LARGE SCALE GENOMIC DNA]</scope>
    <source>
        <strain evidence="4">BSI-1</strain>
    </source>
</reference>
<evidence type="ECO:0000256" key="1">
    <source>
        <dbReference type="ARBA" id="ARBA00022801"/>
    </source>
</evidence>
<feature type="domain" description="Inosine/uridine-preferring nucleoside hydrolase" evidence="3">
    <location>
        <begin position="5"/>
        <end position="300"/>
    </location>
</feature>
<keyword evidence="1 4" id="KW-0378">Hydrolase</keyword>
<evidence type="ECO:0000313" key="5">
    <source>
        <dbReference type="Proteomes" id="UP000094056"/>
    </source>
</evidence>
<name>A0A1E3XCI9_9BACT</name>
<dbReference type="GO" id="GO:0005829">
    <property type="term" value="C:cytosol"/>
    <property type="evidence" value="ECO:0007669"/>
    <property type="project" value="TreeGrafter"/>
</dbReference>
<evidence type="ECO:0000259" key="3">
    <source>
        <dbReference type="Pfam" id="PF01156"/>
    </source>
</evidence>
<dbReference type="Proteomes" id="UP000094056">
    <property type="component" value="Unassembled WGS sequence"/>
</dbReference>
<dbReference type="AlphaFoldDB" id="A0A1E3XCI9"/>
<evidence type="ECO:0000313" key="4">
    <source>
        <dbReference type="EMBL" id="ODS33351.1"/>
    </source>
</evidence>
<dbReference type="SUPFAM" id="SSF53590">
    <property type="entry name" value="Nucleoside hydrolase"/>
    <property type="match status" value="1"/>
</dbReference>
<evidence type="ECO:0000256" key="2">
    <source>
        <dbReference type="ARBA" id="ARBA00023295"/>
    </source>
</evidence>